<accession>A0A078HLB0</accession>
<keyword evidence="2" id="KW-1185">Reference proteome</keyword>
<reference evidence="1 2" key="1">
    <citation type="journal article" date="2014" name="Science">
        <title>Plant genetics. Early allopolyploid evolution in the post-Neolithic Brassica napus oilseed genome.</title>
        <authorList>
            <person name="Chalhoub B."/>
            <person name="Denoeud F."/>
            <person name="Liu S."/>
            <person name="Parkin I.A."/>
            <person name="Tang H."/>
            <person name="Wang X."/>
            <person name="Chiquet J."/>
            <person name="Belcram H."/>
            <person name="Tong C."/>
            <person name="Samans B."/>
            <person name="Correa M."/>
            <person name="Da Silva C."/>
            <person name="Just J."/>
            <person name="Falentin C."/>
            <person name="Koh C.S."/>
            <person name="Le Clainche I."/>
            <person name="Bernard M."/>
            <person name="Bento P."/>
            <person name="Noel B."/>
            <person name="Labadie K."/>
            <person name="Alberti A."/>
            <person name="Charles M."/>
            <person name="Arnaud D."/>
            <person name="Guo H."/>
            <person name="Daviaud C."/>
            <person name="Alamery S."/>
            <person name="Jabbari K."/>
            <person name="Zhao M."/>
            <person name="Edger P.P."/>
            <person name="Chelaifa H."/>
            <person name="Tack D."/>
            <person name="Lassalle G."/>
            <person name="Mestiri I."/>
            <person name="Schnel N."/>
            <person name="Le Paslier M.C."/>
            <person name="Fan G."/>
            <person name="Renault V."/>
            <person name="Bayer P.E."/>
            <person name="Golicz A.A."/>
            <person name="Manoli S."/>
            <person name="Lee T.H."/>
            <person name="Thi V.H."/>
            <person name="Chalabi S."/>
            <person name="Hu Q."/>
            <person name="Fan C."/>
            <person name="Tollenaere R."/>
            <person name="Lu Y."/>
            <person name="Battail C."/>
            <person name="Shen J."/>
            <person name="Sidebottom C.H."/>
            <person name="Wang X."/>
            <person name="Canaguier A."/>
            <person name="Chauveau A."/>
            <person name="Berard A."/>
            <person name="Deniot G."/>
            <person name="Guan M."/>
            <person name="Liu Z."/>
            <person name="Sun F."/>
            <person name="Lim Y.P."/>
            <person name="Lyons E."/>
            <person name="Town C.D."/>
            <person name="Bancroft I."/>
            <person name="Wang X."/>
            <person name="Meng J."/>
            <person name="Ma J."/>
            <person name="Pires J.C."/>
            <person name="King G.J."/>
            <person name="Brunel D."/>
            <person name="Delourme R."/>
            <person name="Renard M."/>
            <person name="Aury J.M."/>
            <person name="Adams K.L."/>
            <person name="Batley J."/>
            <person name="Snowdon R.J."/>
            <person name="Tost J."/>
            <person name="Edwards D."/>
            <person name="Zhou Y."/>
            <person name="Hua W."/>
            <person name="Sharpe A.G."/>
            <person name="Paterson A.H."/>
            <person name="Guan C."/>
            <person name="Wincker P."/>
        </authorList>
    </citation>
    <scope>NUCLEOTIDE SEQUENCE [LARGE SCALE GENOMIC DNA]</scope>
    <source>
        <strain evidence="2">cv. Darmor-bzh</strain>
    </source>
</reference>
<protein>
    <submittedName>
        <fullName evidence="1">BnaA10g17170D protein</fullName>
    </submittedName>
</protein>
<sequence length="27" mass="3234">MRRRRSGNVEGDIRETYFINYIVLGSM</sequence>
<dbReference type="Gramene" id="CDY38441">
    <property type="protein sequence ID" value="CDY38441"/>
    <property type="gene ID" value="GSBRNA2T00065880001"/>
</dbReference>
<proteinExistence type="predicted"/>
<evidence type="ECO:0000313" key="2">
    <source>
        <dbReference type="Proteomes" id="UP000028999"/>
    </source>
</evidence>
<dbReference type="AlphaFoldDB" id="A0A078HLB0"/>
<name>A0A078HLB0_BRANA</name>
<gene>
    <name evidence="1" type="primary">BnaA10g17170D</name>
    <name evidence="1" type="ORF">GSBRNA2T00065880001</name>
</gene>
<dbReference type="PaxDb" id="3708-A0A078HLB0"/>
<evidence type="ECO:0000313" key="1">
    <source>
        <dbReference type="EMBL" id="CDY38441.1"/>
    </source>
</evidence>
<organism evidence="1 2">
    <name type="scientific">Brassica napus</name>
    <name type="common">Rape</name>
    <dbReference type="NCBI Taxonomy" id="3708"/>
    <lineage>
        <taxon>Eukaryota</taxon>
        <taxon>Viridiplantae</taxon>
        <taxon>Streptophyta</taxon>
        <taxon>Embryophyta</taxon>
        <taxon>Tracheophyta</taxon>
        <taxon>Spermatophyta</taxon>
        <taxon>Magnoliopsida</taxon>
        <taxon>eudicotyledons</taxon>
        <taxon>Gunneridae</taxon>
        <taxon>Pentapetalae</taxon>
        <taxon>rosids</taxon>
        <taxon>malvids</taxon>
        <taxon>Brassicales</taxon>
        <taxon>Brassicaceae</taxon>
        <taxon>Brassiceae</taxon>
        <taxon>Brassica</taxon>
    </lineage>
</organism>
<dbReference type="Proteomes" id="UP000028999">
    <property type="component" value="Unassembled WGS sequence"/>
</dbReference>
<dbReference type="EMBL" id="LK032424">
    <property type="protein sequence ID" value="CDY38441.1"/>
    <property type="molecule type" value="Genomic_DNA"/>
</dbReference>